<keyword evidence="4 9" id="KW-0812">Transmembrane</keyword>
<evidence type="ECO:0008006" key="12">
    <source>
        <dbReference type="Google" id="ProtNLM"/>
    </source>
</evidence>
<dbReference type="PANTHER" id="PTHR21094:SF2">
    <property type="entry name" value="GOLGI SNAP RECEPTOR COMPLEX MEMBER 1"/>
    <property type="match status" value="1"/>
</dbReference>
<dbReference type="GO" id="GO:0015031">
    <property type="term" value="P:protein transport"/>
    <property type="evidence" value="ECO:0007669"/>
    <property type="project" value="UniProtKB-KW"/>
</dbReference>
<evidence type="ECO:0000256" key="2">
    <source>
        <dbReference type="ARBA" id="ARBA00008473"/>
    </source>
</evidence>
<keyword evidence="7" id="KW-0333">Golgi apparatus</keyword>
<dbReference type="AlphaFoldDB" id="A0A2N5RWW7"/>
<comment type="caution">
    <text evidence="10">The sequence shown here is derived from an EMBL/GenBank/DDBJ whole genome shotgun (WGS) entry which is preliminary data.</text>
</comment>
<dbReference type="GO" id="GO:0005484">
    <property type="term" value="F:SNAP receptor activity"/>
    <property type="evidence" value="ECO:0007669"/>
    <property type="project" value="TreeGrafter"/>
</dbReference>
<dbReference type="PANTHER" id="PTHR21094">
    <property type="entry name" value="GOS-28 SNARE- RELATED"/>
    <property type="match status" value="1"/>
</dbReference>
<dbReference type="STRING" id="200324.A0A2N5RWW7"/>
<dbReference type="GO" id="GO:0048219">
    <property type="term" value="P:inter-Golgi cisterna vesicle-mediated transport"/>
    <property type="evidence" value="ECO:0007669"/>
    <property type="project" value="TreeGrafter"/>
</dbReference>
<comment type="subcellular location">
    <subcellularLocation>
        <location evidence="1">Golgi apparatus membrane</location>
        <topology evidence="1">Single-pass type IV membrane protein</topology>
    </subcellularLocation>
</comment>
<dbReference type="EMBL" id="PGCJ01001433">
    <property type="protein sequence ID" value="PLW05470.1"/>
    <property type="molecule type" value="Genomic_DNA"/>
</dbReference>
<evidence type="ECO:0000256" key="5">
    <source>
        <dbReference type="ARBA" id="ARBA00022927"/>
    </source>
</evidence>
<feature type="transmembrane region" description="Helical" evidence="9">
    <location>
        <begin position="294"/>
        <end position="313"/>
    </location>
</feature>
<keyword evidence="5" id="KW-0653">Protein transport</keyword>
<dbReference type="GO" id="GO:0006888">
    <property type="term" value="P:endoplasmic reticulum to Golgi vesicle-mediated transport"/>
    <property type="evidence" value="ECO:0007669"/>
    <property type="project" value="InterPro"/>
</dbReference>
<keyword evidence="3" id="KW-0813">Transport</keyword>
<dbReference type="InterPro" id="IPR023601">
    <property type="entry name" value="Golgi_SNAP_su1"/>
</dbReference>
<dbReference type="GO" id="GO:0005797">
    <property type="term" value="C:Golgi medial cisterna"/>
    <property type="evidence" value="ECO:0007669"/>
    <property type="project" value="TreeGrafter"/>
</dbReference>
<dbReference type="GO" id="GO:0000139">
    <property type="term" value="C:Golgi membrane"/>
    <property type="evidence" value="ECO:0007669"/>
    <property type="project" value="UniProtKB-SubCell"/>
</dbReference>
<reference evidence="10 11" key="1">
    <citation type="submission" date="2017-11" db="EMBL/GenBank/DDBJ databases">
        <title>De novo assembly and phasing of dikaryotic genomes from two isolates of Puccinia coronata f. sp. avenae, the causal agent of oat crown rust.</title>
        <authorList>
            <person name="Miller M.E."/>
            <person name="Zhang Y."/>
            <person name="Omidvar V."/>
            <person name="Sperschneider J."/>
            <person name="Schwessinger B."/>
            <person name="Raley C."/>
            <person name="Palmer J.M."/>
            <person name="Garnica D."/>
            <person name="Upadhyaya N."/>
            <person name="Rathjen J."/>
            <person name="Taylor J.M."/>
            <person name="Park R.F."/>
            <person name="Dodds P.N."/>
            <person name="Hirsch C.D."/>
            <person name="Kianian S.F."/>
            <person name="Figueroa M."/>
        </authorList>
    </citation>
    <scope>NUCLEOTIDE SEQUENCE [LARGE SCALE GENOMIC DNA]</scope>
    <source>
        <strain evidence="10">12NC29</strain>
    </source>
</reference>
<dbReference type="Pfam" id="PF12352">
    <property type="entry name" value="V-SNARE_C"/>
    <property type="match status" value="1"/>
</dbReference>
<dbReference type="Proteomes" id="UP000235388">
    <property type="component" value="Unassembled WGS sequence"/>
</dbReference>
<keyword evidence="6 9" id="KW-1133">Transmembrane helix</keyword>
<sequence>MISFNPSELWPGPGPALGCGASSGYGWAWPFVAQARAHAHHTLKRRELIDQQRPQHQQPTFASTPPSHYSYSRRFPISQMSSNGEVSWDTLRRQIRTLEHTLESDITGYAKLCTSVSTAYSSNGKLSERTISESRDVEERIEDNLKQLSLQVDQIFRLLQTSSVAPTGSMTHACNRHREVLHEYERDFKRTRTSLRECEQRASLLSSVRSEISSFKSSQLASEEDRHLNDRNSINSSHRLADDVLGQAYETRYQFSNQRRTLFNSNSRMSNVIATVPGVNSLISMINSRRRRDTLILASIAGGCTFMLLLLTFR</sequence>
<keyword evidence="11" id="KW-1185">Reference proteome</keyword>
<evidence type="ECO:0000256" key="6">
    <source>
        <dbReference type="ARBA" id="ARBA00022989"/>
    </source>
</evidence>
<keyword evidence="8 9" id="KW-0472">Membrane</keyword>
<name>A0A2N5RWW7_9BASI</name>
<evidence type="ECO:0000313" key="10">
    <source>
        <dbReference type="EMBL" id="PLW05470.1"/>
    </source>
</evidence>
<evidence type="ECO:0000256" key="1">
    <source>
        <dbReference type="ARBA" id="ARBA00004409"/>
    </source>
</evidence>
<evidence type="ECO:0000313" key="11">
    <source>
        <dbReference type="Proteomes" id="UP000235388"/>
    </source>
</evidence>
<dbReference type="GO" id="GO:0006906">
    <property type="term" value="P:vesicle fusion"/>
    <property type="evidence" value="ECO:0007669"/>
    <property type="project" value="TreeGrafter"/>
</dbReference>
<evidence type="ECO:0000256" key="8">
    <source>
        <dbReference type="ARBA" id="ARBA00023136"/>
    </source>
</evidence>
<accession>A0A2N5RWW7</accession>
<organism evidence="10 11">
    <name type="scientific">Puccinia coronata f. sp. avenae</name>
    <dbReference type="NCBI Taxonomy" id="200324"/>
    <lineage>
        <taxon>Eukaryota</taxon>
        <taxon>Fungi</taxon>
        <taxon>Dikarya</taxon>
        <taxon>Basidiomycota</taxon>
        <taxon>Pucciniomycotina</taxon>
        <taxon>Pucciniomycetes</taxon>
        <taxon>Pucciniales</taxon>
        <taxon>Pucciniaceae</taxon>
        <taxon>Puccinia</taxon>
    </lineage>
</organism>
<evidence type="ECO:0000256" key="7">
    <source>
        <dbReference type="ARBA" id="ARBA00023034"/>
    </source>
</evidence>
<evidence type="ECO:0000256" key="4">
    <source>
        <dbReference type="ARBA" id="ARBA00022692"/>
    </source>
</evidence>
<evidence type="ECO:0000256" key="9">
    <source>
        <dbReference type="SAM" id="Phobius"/>
    </source>
</evidence>
<proteinExistence type="inferred from homology"/>
<protein>
    <recommendedName>
        <fullName evidence="12">Golgi SNAP receptor complex member 1</fullName>
    </recommendedName>
</protein>
<gene>
    <name evidence="10" type="ORF">PCANC_28246</name>
</gene>
<dbReference type="GO" id="GO:0031201">
    <property type="term" value="C:SNARE complex"/>
    <property type="evidence" value="ECO:0007669"/>
    <property type="project" value="TreeGrafter"/>
</dbReference>
<evidence type="ECO:0000256" key="3">
    <source>
        <dbReference type="ARBA" id="ARBA00022448"/>
    </source>
</evidence>
<dbReference type="OrthoDB" id="422156at2759"/>
<dbReference type="GO" id="GO:0005801">
    <property type="term" value="C:cis-Golgi network"/>
    <property type="evidence" value="ECO:0007669"/>
    <property type="project" value="InterPro"/>
</dbReference>
<comment type="similarity">
    <text evidence="2">Belongs to the GOSR1 family.</text>
</comment>